<protein>
    <submittedName>
        <fullName evidence="1">Chloramphenicol phosphotransferase family protein</fullName>
    </submittedName>
</protein>
<evidence type="ECO:0000313" key="2">
    <source>
        <dbReference type="Proteomes" id="UP000069697"/>
    </source>
</evidence>
<dbReference type="Pfam" id="PF07931">
    <property type="entry name" value="CPT"/>
    <property type="match status" value="1"/>
</dbReference>
<proteinExistence type="predicted"/>
<dbReference type="InterPro" id="IPR027417">
    <property type="entry name" value="P-loop_NTPase"/>
</dbReference>
<gene>
    <name evidence="1" type="ORF">PAHA3_1261</name>
</gene>
<keyword evidence="1" id="KW-0808">Transferase</keyword>
<sequence>MEKGKIIFLNGVTSSGKTSIVEAMQSYDDPFFYVVANDLFENTIGDKHLQTNYWKYLSEAIVMMYHTAKVFSDHGKLVLIDSVLVERPELAPHYEQVKQIFEGYPLDIVELYCPLDICRQRNIERGDRREEQSDEQHQIMAKNINYSYSIDTSMNTPEECAEKIIAALFKPHHEPLKNM</sequence>
<dbReference type="Gene3D" id="3.40.50.300">
    <property type="entry name" value="P-loop containing nucleotide triphosphate hydrolases"/>
    <property type="match status" value="1"/>
</dbReference>
<dbReference type="AlphaFoldDB" id="A0A100VJU8"/>
<name>A0A100VJU8_PAEAM</name>
<evidence type="ECO:0000313" key="1">
    <source>
        <dbReference type="EMBL" id="GAS81187.1"/>
    </source>
</evidence>
<reference evidence="1 2" key="1">
    <citation type="journal article" date="2016" name="Genome Announc.">
        <title>Draft Genome Sequence of Paenibacillus amylolyticus Heshi-A3, Isolated from Fermented Rice Bran in a Japanese Fermented Seafood Dish.</title>
        <authorList>
            <person name="Akuzawa S."/>
            <person name="Nagaoka J."/>
            <person name="Kanekatsu M."/>
            <person name="Kubota E."/>
            <person name="Ohtake R."/>
            <person name="Suzuki T."/>
            <person name="Kanesaki Y."/>
        </authorList>
    </citation>
    <scope>NUCLEOTIDE SEQUENCE [LARGE SCALE GENOMIC DNA]</scope>
    <source>
        <strain evidence="1 2">Heshi-A3</strain>
    </source>
</reference>
<dbReference type="EMBL" id="BCNV01000001">
    <property type="protein sequence ID" value="GAS81187.1"/>
    <property type="molecule type" value="Genomic_DNA"/>
</dbReference>
<dbReference type="SUPFAM" id="SSF52540">
    <property type="entry name" value="P-loop containing nucleoside triphosphate hydrolases"/>
    <property type="match status" value="1"/>
</dbReference>
<comment type="caution">
    <text evidence="1">The sequence shown here is derived from an EMBL/GenBank/DDBJ whole genome shotgun (WGS) entry which is preliminary data.</text>
</comment>
<accession>A0A100VJU8</accession>
<dbReference type="RefSeq" id="WP_062833927.1">
    <property type="nucleotide sequence ID" value="NZ_BCNV01000001.1"/>
</dbReference>
<dbReference type="GO" id="GO:0016740">
    <property type="term" value="F:transferase activity"/>
    <property type="evidence" value="ECO:0007669"/>
    <property type="project" value="UniProtKB-KW"/>
</dbReference>
<organism evidence="1 2">
    <name type="scientific">Paenibacillus amylolyticus</name>
    <dbReference type="NCBI Taxonomy" id="1451"/>
    <lineage>
        <taxon>Bacteria</taxon>
        <taxon>Bacillati</taxon>
        <taxon>Bacillota</taxon>
        <taxon>Bacilli</taxon>
        <taxon>Bacillales</taxon>
        <taxon>Paenibacillaceae</taxon>
        <taxon>Paenibacillus</taxon>
    </lineage>
</organism>
<dbReference type="Proteomes" id="UP000069697">
    <property type="component" value="Unassembled WGS sequence"/>
</dbReference>
<reference evidence="2" key="2">
    <citation type="submission" date="2016-01" db="EMBL/GenBank/DDBJ databases">
        <title>Draft Genome Sequence of Paenibacillus amylolyticus Heshi-A3 that Was Isolated from Fermented Rice Bran with Aging Salted Mackerel, Which Was Named Heshiko as Traditional Fermented Seafood in Japan.</title>
        <authorList>
            <person name="Akuzawa S."/>
            <person name="Nakagawa J."/>
            <person name="Kanekatsu T."/>
            <person name="Kubota E."/>
            <person name="Ohtake R."/>
            <person name="Suzuki T."/>
            <person name="Kanesaki Y."/>
        </authorList>
    </citation>
    <scope>NUCLEOTIDE SEQUENCE [LARGE SCALE GENOMIC DNA]</scope>
    <source>
        <strain evidence="2">Heshi-A3</strain>
    </source>
</reference>